<name>A0A4R3HXW8_PAULE</name>
<organism evidence="1 2">
    <name type="scientific">Paucimonas lemoignei</name>
    <name type="common">Pseudomonas lemoignei</name>
    <dbReference type="NCBI Taxonomy" id="29443"/>
    <lineage>
        <taxon>Bacteria</taxon>
        <taxon>Pseudomonadati</taxon>
        <taxon>Pseudomonadota</taxon>
        <taxon>Betaproteobacteria</taxon>
        <taxon>Burkholderiales</taxon>
        <taxon>Burkholderiaceae</taxon>
        <taxon>Paucimonas</taxon>
    </lineage>
</organism>
<proteinExistence type="predicted"/>
<reference evidence="1 2" key="1">
    <citation type="submission" date="2019-03" db="EMBL/GenBank/DDBJ databases">
        <title>Genomic Encyclopedia of Type Strains, Phase IV (KMG-IV): sequencing the most valuable type-strain genomes for metagenomic binning, comparative biology and taxonomic classification.</title>
        <authorList>
            <person name="Goeker M."/>
        </authorList>
    </citation>
    <scope>NUCLEOTIDE SEQUENCE [LARGE SCALE GENOMIC DNA]</scope>
    <source>
        <strain evidence="1 2">DSM 7445</strain>
    </source>
</reference>
<dbReference type="EMBL" id="SLZQ01000004">
    <property type="protein sequence ID" value="TCS37473.1"/>
    <property type="molecule type" value="Genomic_DNA"/>
</dbReference>
<dbReference type="RefSeq" id="WP_165973771.1">
    <property type="nucleotide sequence ID" value="NZ_SLZQ01000004.1"/>
</dbReference>
<gene>
    <name evidence="1" type="ORF">EDC30_104277</name>
</gene>
<keyword evidence="2" id="KW-1185">Reference proteome</keyword>
<evidence type="ECO:0000313" key="2">
    <source>
        <dbReference type="Proteomes" id="UP000295382"/>
    </source>
</evidence>
<protein>
    <recommendedName>
        <fullName evidence="3">HK97 gp10 family phage protein</fullName>
    </recommendedName>
</protein>
<sequence>MMSMSVKSNVDAVRKNLTDIAKKQLPFAVAKGLTATAKDTQGVLTEALPRQLDRPTPFTMRAFAITPATKSKLYAKVFVKPDQWKYLTYQFEGGDRKPTGRALVLPKNVKLNQFGNMQRRAIKQLLAKKNVFSGVVDGVPGIYLRKQFASGTGVQLLVGYADQVRYRKRYPFQAIAQRSVSKAFDRNFKRALDEALASAR</sequence>
<dbReference type="AlphaFoldDB" id="A0A4R3HXW8"/>
<comment type="caution">
    <text evidence="1">The sequence shown here is derived from an EMBL/GenBank/DDBJ whole genome shotgun (WGS) entry which is preliminary data.</text>
</comment>
<evidence type="ECO:0000313" key="1">
    <source>
        <dbReference type="EMBL" id="TCS37473.1"/>
    </source>
</evidence>
<evidence type="ECO:0008006" key="3">
    <source>
        <dbReference type="Google" id="ProtNLM"/>
    </source>
</evidence>
<accession>A0A4R3HXW8</accession>
<dbReference type="Proteomes" id="UP000295382">
    <property type="component" value="Unassembled WGS sequence"/>
</dbReference>